<dbReference type="HOGENOM" id="CLU_2739482_0_0_1"/>
<keyword evidence="2" id="KW-1185">Reference proteome</keyword>
<evidence type="ECO:0000313" key="2">
    <source>
        <dbReference type="Proteomes" id="UP000054549"/>
    </source>
</evidence>
<sequence length="71" mass="8202">MAQQFIEQFCREDISIGLLLSVDFSRDLKFELRRRQESTVSKESLATDNHQKRCLANFSSELPNPAISIDK</sequence>
<proteinExistence type="predicted"/>
<gene>
    <name evidence="1" type="ORF">M378DRAFT_171869</name>
</gene>
<organism evidence="1 2">
    <name type="scientific">Amanita muscaria (strain Koide BX008)</name>
    <dbReference type="NCBI Taxonomy" id="946122"/>
    <lineage>
        <taxon>Eukaryota</taxon>
        <taxon>Fungi</taxon>
        <taxon>Dikarya</taxon>
        <taxon>Basidiomycota</taxon>
        <taxon>Agaricomycotina</taxon>
        <taxon>Agaricomycetes</taxon>
        <taxon>Agaricomycetidae</taxon>
        <taxon>Agaricales</taxon>
        <taxon>Pluteineae</taxon>
        <taxon>Amanitaceae</taxon>
        <taxon>Amanita</taxon>
    </lineage>
</organism>
<reference evidence="1 2" key="1">
    <citation type="submission" date="2014-04" db="EMBL/GenBank/DDBJ databases">
        <title>Evolutionary Origins and Diversification of the Mycorrhizal Mutualists.</title>
        <authorList>
            <consortium name="DOE Joint Genome Institute"/>
            <consortium name="Mycorrhizal Genomics Consortium"/>
            <person name="Kohler A."/>
            <person name="Kuo A."/>
            <person name="Nagy L.G."/>
            <person name="Floudas D."/>
            <person name="Copeland A."/>
            <person name="Barry K.W."/>
            <person name="Cichocki N."/>
            <person name="Veneault-Fourrey C."/>
            <person name="LaButti K."/>
            <person name="Lindquist E.A."/>
            <person name="Lipzen A."/>
            <person name="Lundell T."/>
            <person name="Morin E."/>
            <person name="Murat C."/>
            <person name="Riley R."/>
            <person name="Ohm R."/>
            <person name="Sun H."/>
            <person name="Tunlid A."/>
            <person name="Henrissat B."/>
            <person name="Grigoriev I.V."/>
            <person name="Hibbett D.S."/>
            <person name="Martin F."/>
        </authorList>
    </citation>
    <scope>NUCLEOTIDE SEQUENCE [LARGE SCALE GENOMIC DNA]</scope>
    <source>
        <strain evidence="1 2">Koide BX008</strain>
    </source>
</reference>
<dbReference type="Proteomes" id="UP000054549">
    <property type="component" value="Unassembled WGS sequence"/>
</dbReference>
<evidence type="ECO:0000313" key="1">
    <source>
        <dbReference type="EMBL" id="KIL57359.1"/>
    </source>
</evidence>
<protein>
    <submittedName>
        <fullName evidence="1">Uncharacterized protein</fullName>
    </submittedName>
</protein>
<accession>A0A0C2STJ1</accession>
<dbReference type="AlphaFoldDB" id="A0A0C2STJ1"/>
<name>A0A0C2STJ1_AMAMK</name>
<dbReference type="InParanoid" id="A0A0C2STJ1"/>
<dbReference type="EMBL" id="KN818373">
    <property type="protein sequence ID" value="KIL57359.1"/>
    <property type="molecule type" value="Genomic_DNA"/>
</dbReference>